<feature type="region of interest" description="Disordered" evidence="2">
    <location>
        <begin position="2435"/>
        <end position="2485"/>
    </location>
</feature>
<reference evidence="4" key="1">
    <citation type="submission" date="2018-02" db="EMBL/GenBank/DDBJ databases">
        <authorList>
            <person name="Cohen D.B."/>
            <person name="Kent A.D."/>
        </authorList>
    </citation>
    <scope>NUCLEOTIDE SEQUENCE</scope>
</reference>
<dbReference type="InterPro" id="IPR019441">
    <property type="entry name" value="FMP27/BLTP2/Hobbit_GFWDK_RBG"/>
</dbReference>
<feature type="region of interest" description="Disordered" evidence="2">
    <location>
        <begin position="1734"/>
        <end position="1755"/>
    </location>
</feature>
<sequence>MVLEHVTVTMEGMLRGDGAVESVSVGEIRLSLRQSLVKLGVSKDPKLQVLICDLEVVVRPSTKSTSKAKIQRPRTAGRGKWMVVANIARYLSVSVTDLVVKTPKATVEVKELEVDISKDGGSKSNLFVKLHILPIFVHIGEPRGGCDQSSNFSSEGCISAGQSSLAMIDRSSAPICCEEFSLSCEFGHDREVGIIIKNLDITSGEVTVNLNEKLLSKSKSSSDTFSHSDKVMESTVDSVGAKRPQKKQALVALSKYTSMFPEKVCFNLPKLDVRFVHQEHNLVVENNIMGIQLRILKSRSSEDVGESTRLDVQMDFSEIHLLREAGTSVLEILKVDVVSFLYIPIQEAPVRQKPRRTRTGYLVGTDTAGVPLHAYPWRTHFRPKKKIPGTVLVRVGSVPVRGEAKTASFRLKTEASQPLDWILIFFANRFSLLCSLTLTSSTADELGSLFSALCLSLPPPLPTSPIRAEIDVKLGGTQCNIIMSRLKPWLRLHYSKKKRMVLREEMPALEKPRSTESKAIMWTCTVSAPEMTVVLYSISGLPVYHGCSQSSHVFANNISNMGTAVQMELGEINLHMADEYQECLKESLFGVESNSGSLMNIAKVSLDWGKKDMESSEEDGPRCKLVLSVDVTGMGVHFTFKRVESLISTAMSFQTLFKKLSASGKRTTQSRGGRSSKSSGKGTRLLKFNLERCSVNFCGDVGLENTVVADPKRVNYGSQGGQVVISVSADGTPRCAKVMSTISEECKKLKYSISLDIFHFSLSVNKEKHSTQLELERARSVYQEYLVEHKPATKVTLFDMQNAKFVRRSGGLKEIAVCSLFSATDIMVRWEPDVHLSLIELGLQLKLLVHNQKLHRHANESVEDVSSMGDTTQKKEAITESGHLDKHNKRESIFAVDVEMLRISAAAGDGVDAMVQVQSIFSENARIGILLEGLMLSFNGSRVFKSSRMQISRIPSASIDATVPVATTWDWVIQGLDVHICMPYRLQLRAIDDAIEDMLRGLKLITAAKTNLIFPMKKECTKAKKPSSMKFGSLKFCIRKLTADIEEEPLQGWLDEHYRLMKNEASDLAVRLKFLDEFISKANQRPKTAETNDSAQEKKTYFDGVEVDVQDPLAFHKMQEEIYTQSFRSYYHNCQSLAQSEGSGAYTEGFQAGFKPSTARTSLLSISATDLDLTLTRIDGGDAGMIEVLKKLDPVCLEKNIPFSRLYGRNILLHTGSLIVQLRNYTFPLFSATSGKCEGRVVLAQQATYFQPQIHQDVFVGRWRKVNMLRSASGTTPPVKTYSDLPIYFQKAEVSFGVGYEPAFADVSYAFTVALRRANLSTRNVNSIPQTQPPKKERSLPWWDDVRNYIHGNITLIFSETRWNVLATTDPYEKLDKLQIKSSSMEIQQSDGRVYVSAKDFKILLSSLESLASRRGLKLPSGVSGPLLEAPAFTLEVIMDWECESGNPLNHYLYALPIEGETRDKVFDPFRSTSLSLRWNFSLRPLPSSEKQCPPSTLENSAGDGTVYGPPHKLENSSIVSPTLNIGAHDLAWIIKFWSMNYLPPHKLRSFSRWPRFGIPRAARSGNLSMDKVMTEFMLRIDAAPTCIKHMPLDDDDPAKGLTFNMTKLKYELGYSRGKQKYTFECKRDPLDLVYQGLDLHMPKAFLNKEDSTSVAKVVQMTRKSTQSASMDRVPSEKSNSVTGCTEKHRDDGFLLSSEYFTIRKQAPKADPARLLAWQEAGRRNLEMTYVRSEFENGSESDEHTRSDPSDDDGYNVVIADNCQRIFVYGLKLLWTIENRDAVWSWVGGISKAFEPPKPSPSRQYAQRKLLEDNQLQGGAETHQDDVPKPPGTSHSASSPSPQNAETSSSPSHSFKMENSSAAAAAKNVSVTDSEEDGTRHFMVNVIEPQFNLHSEDANGHHVFAKQGRFLLAAVSGRVLARSFHSVLHVGYEMIEQALGTENVHIPECQPEMTWKRMEFSVMLEHVQAHVAPTDVDPGAGLQWLPKILRSSPKVKRTGALLERVFMPCDMYFRYTRHKGGTPELKVKPLKELTFNSRNITATMTSRQFQVMLDVLTNLLFARLPKPRKSSLSFPTEDDDDVEEEADEVVPDGVEEVELAKINLERTEREQKLLLDDIRKLSLRCDTSSDHYPEKEADLWMITGGRSALVRGLKRDLVNAQKSRKAASASLRMALQKAAQLRLMEKEKNKSPSYAMRISVQISKVVWSMLVDGKSFAEAEINDMIYDFDRDYKDVGVAQFTTKYFVVRNCLPNAKSDMLLSAWNPPPEWGKKVMLRVDAKQGAPRDGNSPLELFQVEIYPLKIHLTETMYRMMWEYFFPEEEQDSQRRQEVWKVSTTAGSKRVKKGSSIHEASASSIHSAKESDITSKSGASAPVTNQPSVHADSAQASKLQSIKANATSGSTSELRRTSSFDRTWEETVAESVANELVLQSISSPKSGPLNSIDQQDESSKNKLKESRAIKSGRSSYEEKKVAKTHEEKRSRPRKMMEFHHIKISQVELLVTYEGSRFVVNDLKLLMDTFHRVEFTGTWRRLFSRVKKHIIWGVLKSVTGMQGKKFKDKAHSQRELSGTGVPDSDLNFSDNEGDQAGKSDQYPISWLKRPSDGAGDGFVTSIRGLFNTQRRKAKAFVLRTMRGEAENDFQGDWSESDVEFSPFARQLTITKAKRLIRRHTKKFRSRGQKGLQGAYIAGSYLFDVVITLDEELERFILPQYLQIKCKLEDAKNGGDEYVPLAL</sequence>
<dbReference type="Pfam" id="PF10344">
    <property type="entry name" value="Hobbit"/>
    <property type="match status" value="2"/>
</dbReference>
<feature type="region of interest" description="Disordered" evidence="2">
    <location>
        <begin position="2554"/>
        <end position="2596"/>
    </location>
</feature>
<feature type="compositionally biased region" description="Polar residues" evidence="2">
    <location>
        <begin position="2366"/>
        <end position="2404"/>
    </location>
</feature>
<feature type="region of interest" description="Disordered" evidence="2">
    <location>
        <begin position="2068"/>
        <end position="2088"/>
    </location>
</feature>
<evidence type="ECO:0000313" key="4">
    <source>
        <dbReference type="EMBL" id="SPC97211.1"/>
    </source>
</evidence>
<dbReference type="EMBL" id="OIVN01001746">
    <property type="protein sequence ID" value="SPC97211.1"/>
    <property type="molecule type" value="Genomic_DNA"/>
</dbReference>
<feature type="compositionally biased region" description="Basic and acidic residues" evidence="2">
    <location>
        <begin position="2467"/>
        <end position="2485"/>
    </location>
</feature>
<feature type="region of interest" description="Disordered" evidence="2">
    <location>
        <begin position="2342"/>
        <end position="2412"/>
    </location>
</feature>
<feature type="compositionally biased region" description="Basic and acidic residues" evidence="2">
    <location>
        <begin position="2449"/>
        <end position="2460"/>
    </location>
</feature>
<feature type="coiled-coil region" evidence="1">
    <location>
        <begin position="2097"/>
        <end position="2124"/>
    </location>
</feature>
<feature type="compositionally biased region" description="Low complexity" evidence="2">
    <location>
        <begin position="2349"/>
        <end position="2358"/>
    </location>
</feature>
<evidence type="ECO:0000256" key="2">
    <source>
        <dbReference type="SAM" id="MobiDB-lite"/>
    </source>
</evidence>
<evidence type="ECO:0000256" key="1">
    <source>
        <dbReference type="SAM" id="Coils"/>
    </source>
</evidence>
<dbReference type="PANTHER" id="PTHR15678:SF6">
    <property type="entry name" value="BRIDGE-LIKE LIPID TRANSFER PROTEIN FAMILY MEMBER 2"/>
    <property type="match status" value="1"/>
</dbReference>
<name>A0A2N9GD68_FAGSY</name>
<organism evidence="4">
    <name type="scientific">Fagus sylvatica</name>
    <name type="common">Beechnut</name>
    <dbReference type="NCBI Taxonomy" id="28930"/>
    <lineage>
        <taxon>Eukaryota</taxon>
        <taxon>Viridiplantae</taxon>
        <taxon>Streptophyta</taxon>
        <taxon>Embryophyta</taxon>
        <taxon>Tracheophyta</taxon>
        <taxon>Spermatophyta</taxon>
        <taxon>Magnoliopsida</taxon>
        <taxon>eudicotyledons</taxon>
        <taxon>Gunneridae</taxon>
        <taxon>Pentapetalae</taxon>
        <taxon>rosids</taxon>
        <taxon>fabids</taxon>
        <taxon>Fagales</taxon>
        <taxon>Fagaceae</taxon>
        <taxon>Fagus</taxon>
    </lineage>
</organism>
<dbReference type="PANTHER" id="PTHR15678">
    <property type="entry name" value="ANTIGEN MLAA-22-RELATED"/>
    <property type="match status" value="1"/>
</dbReference>
<proteinExistence type="predicted"/>
<dbReference type="InterPro" id="IPR045167">
    <property type="entry name" value="Hobbit"/>
</dbReference>
<feature type="domain" description="FMP27/BLTP2/Hobbit GFWDK motif-containing RBG unit" evidence="3">
    <location>
        <begin position="1224"/>
        <end position="1374"/>
    </location>
</feature>
<dbReference type="SMART" id="SM01214">
    <property type="entry name" value="Fmp27_GFWDK"/>
    <property type="match status" value="1"/>
</dbReference>
<feature type="compositionally biased region" description="Polar residues" evidence="2">
    <location>
        <begin position="1833"/>
        <end position="1859"/>
    </location>
</feature>
<keyword evidence="1" id="KW-0175">Coiled coil</keyword>
<protein>
    <recommendedName>
        <fullName evidence="3">FMP27/BLTP2/Hobbit GFWDK motif-containing RBG unit domain-containing protein</fullName>
    </recommendedName>
</protein>
<feature type="compositionally biased region" description="Acidic residues" evidence="2">
    <location>
        <begin position="2076"/>
        <end position="2088"/>
    </location>
</feature>
<gene>
    <name evidence="4" type="ORF">FSB_LOCUS25093</name>
</gene>
<evidence type="ECO:0000259" key="3">
    <source>
        <dbReference type="SMART" id="SM01214"/>
    </source>
</evidence>
<accession>A0A2N9GD68</accession>
<feature type="compositionally biased region" description="Polar residues" evidence="2">
    <location>
        <begin position="2435"/>
        <end position="2445"/>
    </location>
</feature>
<feature type="region of interest" description="Disordered" evidence="2">
    <location>
        <begin position="1664"/>
        <end position="1685"/>
    </location>
</feature>
<feature type="region of interest" description="Disordered" evidence="2">
    <location>
        <begin position="1818"/>
        <end position="1861"/>
    </location>
</feature>